<comment type="caution">
    <text evidence="1">The sequence shown here is derived from an EMBL/GenBank/DDBJ whole genome shotgun (WGS) entry which is preliminary data.</text>
</comment>
<reference evidence="1" key="1">
    <citation type="submission" date="2023-04" db="EMBL/GenBank/DDBJ databases">
        <title>A chromosome-level genome assembly of the parasitoid wasp Eretmocerus hayati.</title>
        <authorList>
            <person name="Zhong Y."/>
            <person name="Liu S."/>
            <person name="Liu Y."/>
        </authorList>
    </citation>
    <scope>NUCLEOTIDE SEQUENCE</scope>
    <source>
        <strain evidence="1">ZJU_SS_LIU_2023</strain>
    </source>
</reference>
<evidence type="ECO:0000313" key="2">
    <source>
        <dbReference type="Proteomes" id="UP001239111"/>
    </source>
</evidence>
<accession>A0ACC2PAV4</accession>
<dbReference type="Proteomes" id="UP001239111">
    <property type="component" value="Chromosome 2"/>
</dbReference>
<evidence type="ECO:0000313" key="1">
    <source>
        <dbReference type="EMBL" id="KAJ8679587.1"/>
    </source>
</evidence>
<protein>
    <submittedName>
        <fullName evidence="1">Uncharacterized protein</fullName>
    </submittedName>
</protein>
<dbReference type="EMBL" id="CM056742">
    <property type="protein sequence ID" value="KAJ8679587.1"/>
    <property type="molecule type" value="Genomic_DNA"/>
</dbReference>
<organism evidence="1 2">
    <name type="scientific">Eretmocerus hayati</name>
    <dbReference type="NCBI Taxonomy" id="131215"/>
    <lineage>
        <taxon>Eukaryota</taxon>
        <taxon>Metazoa</taxon>
        <taxon>Ecdysozoa</taxon>
        <taxon>Arthropoda</taxon>
        <taxon>Hexapoda</taxon>
        <taxon>Insecta</taxon>
        <taxon>Pterygota</taxon>
        <taxon>Neoptera</taxon>
        <taxon>Endopterygota</taxon>
        <taxon>Hymenoptera</taxon>
        <taxon>Apocrita</taxon>
        <taxon>Proctotrupomorpha</taxon>
        <taxon>Chalcidoidea</taxon>
        <taxon>Aphelinidae</taxon>
        <taxon>Aphelininae</taxon>
        <taxon>Eretmocerus</taxon>
    </lineage>
</organism>
<keyword evidence="2" id="KW-1185">Reference proteome</keyword>
<proteinExistence type="predicted"/>
<sequence>MDSIRNELFAKIKAAGKDVEMTLKFKQMGSDELRVMMALVVMDTFKTIPPSKCIKKDAKISTDVRNKANRIFVSCKDDIKLLMKAWELYSESIATAPNKSQELSLAYANRSALLLKFRKYQDCVEDINRALSLNYPNHMKGKLWHRKIECLRIMKDSREIDRTIEESKKWLEGINLNGDEKEKFETKMKDVENSNWCAPDQETHTRESPVFYPSRSIPCASEAIEIKYNDKFGRHLVTTRRVHPGEILIMEKPFAKILKPEEVFTHCSQCLQLCWSLTPCEFCVHAMYCSTKCKDEAWEQYHDVECDVTGNLLSLDFDKSILFSMRLAILAIRELGNIKNLRNHVKQSESSTDLLKKGFAEDGLYHSDKYLSVHSLVTNTEKRSVPDLFARALNAAFILYYLSTLTILFGKKFEPNFQELSMNEDITFIGGLLLRHLQIIPSNIHCYEEERGIDTVDIGASALPFCSLVNHSCDPNVSRCSTKEHMIIFALLPIENGAQIYDNYGSHYAVMDKTEREKKLDQFHFKCECIACLRDWPIYEDLPSFHDLLPSGEMKKKVEKALEKFNLYVDYATEDKIDCEPNLMEDLTKMLNILLQCVPLPCREVNNVMETLKRTFALKYGNKFEIPSIHSNQS</sequence>
<name>A0ACC2PAV4_9HYME</name>
<gene>
    <name evidence="1" type="ORF">QAD02_015374</name>
</gene>